<dbReference type="Proteomes" id="UP000008493">
    <property type="component" value="Unassembled WGS sequence"/>
</dbReference>
<dbReference type="KEGG" id="abp:AGABI1DRAFT16518"/>
<proteinExistence type="predicted"/>
<evidence type="ECO:0000313" key="1">
    <source>
        <dbReference type="EMBL" id="EKM77094.1"/>
    </source>
</evidence>
<feature type="non-terminal residue" evidence="1">
    <location>
        <position position="124"/>
    </location>
</feature>
<dbReference type="RefSeq" id="XP_007332249.1">
    <property type="nucleotide sequence ID" value="XM_007332187.1"/>
</dbReference>
<evidence type="ECO:0008006" key="3">
    <source>
        <dbReference type="Google" id="ProtNLM"/>
    </source>
</evidence>
<accession>K5VRM8</accession>
<dbReference type="OrthoDB" id="3054003at2759"/>
<protein>
    <recommendedName>
        <fullName evidence="3">Retrotransposon Copia-like N-terminal domain-containing protein</fullName>
    </recommendedName>
</protein>
<name>K5VRM8_AGABU</name>
<reference evidence="2" key="1">
    <citation type="journal article" date="2012" name="Proc. Natl. Acad. Sci. U.S.A.">
        <title>Genome sequence of the button mushroom Agaricus bisporus reveals mechanisms governing adaptation to a humic-rich ecological niche.</title>
        <authorList>
            <person name="Morin E."/>
            <person name="Kohler A."/>
            <person name="Baker A.R."/>
            <person name="Foulongne-Oriol M."/>
            <person name="Lombard V."/>
            <person name="Nagy L.G."/>
            <person name="Ohm R.A."/>
            <person name="Patyshakuliyeva A."/>
            <person name="Brun A."/>
            <person name="Aerts A.L."/>
            <person name="Bailey A.M."/>
            <person name="Billette C."/>
            <person name="Coutinho P.M."/>
            <person name="Deakin G."/>
            <person name="Doddapaneni H."/>
            <person name="Floudas D."/>
            <person name="Grimwood J."/>
            <person name="Hilden K."/>
            <person name="Kuees U."/>
            <person name="LaButti K.M."/>
            <person name="Lapidus A."/>
            <person name="Lindquist E.A."/>
            <person name="Lucas S.M."/>
            <person name="Murat C."/>
            <person name="Riley R.W."/>
            <person name="Salamov A.A."/>
            <person name="Schmutz J."/>
            <person name="Subramanian V."/>
            <person name="Woesten H.A.B."/>
            <person name="Xu J."/>
            <person name="Eastwood D.C."/>
            <person name="Foster G.D."/>
            <person name="Sonnenberg A.S."/>
            <person name="Cullen D."/>
            <person name="de Vries R.P."/>
            <person name="Lundell T."/>
            <person name="Hibbett D.S."/>
            <person name="Henrissat B."/>
            <person name="Burton K.S."/>
            <person name="Kerrigan R.W."/>
            <person name="Challen M.P."/>
            <person name="Grigoriev I.V."/>
            <person name="Martin F."/>
        </authorList>
    </citation>
    <scope>NUCLEOTIDE SEQUENCE [LARGE SCALE GENOMIC DNA]</scope>
    <source>
        <strain evidence="2">JB137-S8 / ATCC MYA-4627 / FGSC 10392</strain>
    </source>
</reference>
<keyword evidence="2" id="KW-1185">Reference proteome</keyword>
<dbReference type="EMBL" id="JH971398">
    <property type="protein sequence ID" value="EKM77094.1"/>
    <property type="molecule type" value="Genomic_DNA"/>
</dbReference>
<organism evidence="1 2">
    <name type="scientific">Agaricus bisporus var. burnettii (strain JB137-S8 / ATCC MYA-4627 / FGSC 10392)</name>
    <name type="common">White button mushroom</name>
    <dbReference type="NCBI Taxonomy" id="597362"/>
    <lineage>
        <taxon>Eukaryota</taxon>
        <taxon>Fungi</taxon>
        <taxon>Dikarya</taxon>
        <taxon>Basidiomycota</taxon>
        <taxon>Agaricomycotina</taxon>
        <taxon>Agaricomycetes</taxon>
        <taxon>Agaricomycetidae</taxon>
        <taxon>Agaricales</taxon>
        <taxon>Agaricineae</taxon>
        <taxon>Agaricaceae</taxon>
        <taxon>Agaricus</taxon>
    </lineage>
</organism>
<gene>
    <name evidence="1" type="ORF">AGABI1DRAFT_16518</name>
</gene>
<evidence type="ECO:0000313" key="2">
    <source>
        <dbReference type="Proteomes" id="UP000008493"/>
    </source>
</evidence>
<dbReference type="OMA" id="STTETPW"/>
<dbReference type="GeneID" id="18828703"/>
<dbReference type="AlphaFoldDB" id="K5VRM8"/>
<dbReference type="InParanoid" id="K5VRM8"/>
<sequence>MSTGGNAPPIFADTAKFNGTNWVSWSGMIRIAAELRGIFGYLDGSIISPGDVSPVSNPTAISVPPPTTTTTSITTETPWESTTPNIAEWKVRNAWAKGLLIYNTTDPVRLGISIGGTAADAWTS</sequence>
<dbReference type="HOGENOM" id="CLU_135711_0_0_1"/>